<reference evidence="2 3" key="1">
    <citation type="journal article" date="2013" name="Curr. Biol.">
        <title>The Genome of the Foraminiferan Reticulomyxa filosa.</title>
        <authorList>
            <person name="Glockner G."/>
            <person name="Hulsmann N."/>
            <person name="Schleicher M."/>
            <person name="Noegel A.A."/>
            <person name="Eichinger L."/>
            <person name="Gallinger C."/>
            <person name="Pawlowski J."/>
            <person name="Sierra R."/>
            <person name="Euteneuer U."/>
            <person name="Pillet L."/>
            <person name="Moustafa A."/>
            <person name="Platzer M."/>
            <person name="Groth M."/>
            <person name="Szafranski K."/>
            <person name="Schliwa M."/>
        </authorList>
    </citation>
    <scope>NUCLEOTIDE SEQUENCE [LARGE SCALE GENOMIC DNA]</scope>
</reference>
<accession>X6LJV3</accession>
<feature type="region of interest" description="Disordered" evidence="1">
    <location>
        <begin position="181"/>
        <end position="200"/>
    </location>
</feature>
<protein>
    <submittedName>
        <fullName evidence="2">Uncharacterized protein</fullName>
    </submittedName>
</protein>
<dbReference type="EMBL" id="ASPP01037716">
    <property type="protein sequence ID" value="ETO01661.1"/>
    <property type="molecule type" value="Genomic_DNA"/>
</dbReference>
<evidence type="ECO:0000313" key="2">
    <source>
        <dbReference type="EMBL" id="ETO01661.1"/>
    </source>
</evidence>
<evidence type="ECO:0000313" key="3">
    <source>
        <dbReference type="Proteomes" id="UP000023152"/>
    </source>
</evidence>
<dbReference type="InterPro" id="IPR052267">
    <property type="entry name" value="N-DRC_Component"/>
</dbReference>
<dbReference type="PANTHER" id="PTHR14690">
    <property type="entry name" value="IQ MOTIF CONTAINING WITH AAA DOMAIN 1"/>
    <property type="match status" value="1"/>
</dbReference>
<dbReference type="PANTHER" id="PTHR14690:SF0">
    <property type="entry name" value="IQ MOTIF CONTAINING WITH AAA DOMAIN 1"/>
    <property type="match status" value="1"/>
</dbReference>
<keyword evidence="3" id="KW-1185">Reference proteome</keyword>
<evidence type="ECO:0000256" key="1">
    <source>
        <dbReference type="SAM" id="MobiDB-lite"/>
    </source>
</evidence>
<feature type="compositionally biased region" description="Basic and acidic residues" evidence="1">
    <location>
        <begin position="183"/>
        <end position="193"/>
    </location>
</feature>
<gene>
    <name evidence="2" type="ORF">RFI_35778</name>
</gene>
<proteinExistence type="predicted"/>
<dbReference type="Proteomes" id="UP000023152">
    <property type="component" value="Unassembled WGS sequence"/>
</dbReference>
<sequence>MKKDLLTHVAKTNENTRVLLIGCSNQCYHKNLERTEFKALFQSDNLSMLCYTPCPDYSARVQMWKHFIELKGISIDELNNGSKFDLSVLALATEGYSAGSVSYFVKGTKLIRESIDVCLTPRRIHKYQVLNEHFQNKEFLEAVSQMNYSYQEEFIAFQDFTSEVTGRSKWITDYNAALARQNEQNDKKGDPNKTKNKKNRAFTKKFVTSTV</sequence>
<name>X6LJV3_RETFI</name>
<dbReference type="AlphaFoldDB" id="X6LJV3"/>
<organism evidence="2 3">
    <name type="scientific">Reticulomyxa filosa</name>
    <dbReference type="NCBI Taxonomy" id="46433"/>
    <lineage>
        <taxon>Eukaryota</taxon>
        <taxon>Sar</taxon>
        <taxon>Rhizaria</taxon>
        <taxon>Retaria</taxon>
        <taxon>Foraminifera</taxon>
        <taxon>Monothalamids</taxon>
        <taxon>Reticulomyxidae</taxon>
        <taxon>Reticulomyxa</taxon>
    </lineage>
</organism>
<comment type="caution">
    <text evidence="2">The sequence shown here is derived from an EMBL/GenBank/DDBJ whole genome shotgun (WGS) entry which is preliminary data.</text>
</comment>